<evidence type="ECO:0000313" key="13">
    <source>
        <dbReference type="EMBL" id="CAF1279256.1"/>
    </source>
</evidence>
<reference evidence="14" key="1">
    <citation type="submission" date="2021-02" db="EMBL/GenBank/DDBJ databases">
        <authorList>
            <person name="Nowell W R."/>
        </authorList>
    </citation>
    <scope>NUCLEOTIDE SEQUENCE</scope>
</reference>
<accession>A0A819TV51</accession>
<dbReference type="AlphaFoldDB" id="A0A819TV51"/>
<protein>
    <recommendedName>
        <fullName evidence="12">LIM zinc-binding domain-containing protein</fullName>
    </recommendedName>
</protein>
<evidence type="ECO:0000256" key="3">
    <source>
        <dbReference type="ARBA" id="ARBA00022490"/>
    </source>
</evidence>
<feature type="domain" description="LIM zinc-binding" evidence="12">
    <location>
        <begin position="190"/>
        <end position="248"/>
    </location>
</feature>
<dbReference type="GO" id="GO:0007507">
    <property type="term" value="P:heart development"/>
    <property type="evidence" value="ECO:0007669"/>
    <property type="project" value="TreeGrafter"/>
</dbReference>
<keyword evidence="10" id="KW-0175">Coiled coil</keyword>
<evidence type="ECO:0000256" key="5">
    <source>
        <dbReference type="ARBA" id="ARBA00022737"/>
    </source>
</evidence>
<keyword evidence="7" id="KW-0965">Cell junction</keyword>
<feature type="coiled-coil region" evidence="10">
    <location>
        <begin position="1"/>
        <end position="28"/>
    </location>
</feature>
<evidence type="ECO:0000256" key="8">
    <source>
        <dbReference type="ARBA" id="ARBA00023038"/>
    </source>
</evidence>
<dbReference type="PANTHER" id="PTHR24214:SF62">
    <property type="entry name" value="LEUPAXIN"/>
    <property type="match status" value="1"/>
</dbReference>
<comment type="caution">
    <text evidence="14">The sequence shown here is derived from an EMBL/GenBank/DDBJ whole genome shotgun (WGS) entry which is preliminary data.</text>
</comment>
<evidence type="ECO:0000313" key="15">
    <source>
        <dbReference type="Proteomes" id="UP000663836"/>
    </source>
</evidence>
<dbReference type="FunFam" id="2.10.110.10:FF:000018">
    <property type="entry name" value="Paxillin isoform 1"/>
    <property type="match status" value="1"/>
</dbReference>
<evidence type="ECO:0000256" key="2">
    <source>
        <dbReference type="ARBA" id="ARBA00004496"/>
    </source>
</evidence>
<dbReference type="Proteomes" id="UP000663864">
    <property type="component" value="Unassembled WGS sequence"/>
</dbReference>
<keyword evidence="5" id="KW-0677">Repeat</keyword>
<dbReference type="GO" id="GO:0031941">
    <property type="term" value="C:filamentous actin"/>
    <property type="evidence" value="ECO:0007669"/>
    <property type="project" value="TreeGrafter"/>
</dbReference>
<organism evidence="14 15">
    <name type="scientific">Rotaria sordida</name>
    <dbReference type="NCBI Taxonomy" id="392033"/>
    <lineage>
        <taxon>Eukaryota</taxon>
        <taxon>Metazoa</taxon>
        <taxon>Spiralia</taxon>
        <taxon>Gnathifera</taxon>
        <taxon>Rotifera</taxon>
        <taxon>Eurotatoria</taxon>
        <taxon>Bdelloidea</taxon>
        <taxon>Philodinida</taxon>
        <taxon>Philodinidae</taxon>
        <taxon>Rotaria</taxon>
    </lineage>
</organism>
<evidence type="ECO:0000256" key="1">
    <source>
        <dbReference type="ARBA" id="ARBA00004282"/>
    </source>
</evidence>
<dbReference type="GO" id="GO:0001725">
    <property type="term" value="C:stress fiber"/>
    <property type="evidence" value="ECO:0007669"/>
    <property type="project" value="TreeGrafter"/>
</dbReference>
<feature type="compositionally biased region" description="Low complexity" evidence="11">
    <location>
        <begin position="88"/>
        <end position="100"/>
    </location>
</feature>
<evidence type="ECO:0000259" key="12">
    <source>
        <dbReference type="PROSITE" id="PS50023"/>
    </source>
</evidence>
<keyword evidence="6 9" id="KW-0862">Zinc</keyword>
<comment type="subcellular location">
    <subcellularLocation>
        <location evidence="1">Cell junction</location>
    </subcellularLocation>
    <subcellularLocation>
        <location evidence="2">Cytoplasm</location>
    </subcellularLocation>
</comment>
<dbReference type="FunFam" id="2.10.110.10:FF:000008">
    <property type="entry name" value="Paxillin isoform 1"/>
    <property type="match status" value="1"/>
</dbReference>
<dbReference type="Proteomes" id="UP000663836">
    <property type="component" value="Unassembled WGS sequence"/>
</dbReference>
<evidence type="ECO:0000256" key="10">
    <source>
        <dbReference type="SAM" id="Coils"/>
    </source>
</evidence>
<name>A0A819TV51_9BILA</name>
<keyword evidence="4 9" id="KW-0479">Metal-binding</keyword>
<gene>
    <name evidence="14" type="ORF">JBS370_LOCUS30715</name>
    <name evidence="13" type="ORF">ZHD862_LOCUS26839</name>
</gene>
<dbReference type="InterPro" id="IPR050604">
    <property type="entry name" value="PDZ-LIM_domain"/>
</dbReference>
<dbReference type="GO" id="GO:0030018">
    <property type="term" value="C:Z disc"/>
    <property type="evidence" value="ECO:0007669"/>
    <property type="project" value="TreeGrafter"/>
</dbReference>
<evidence type="ECO:0000256" key="9">
    <source>
        <dbReference type="PROSITE-ProRule" id="PRU00125"/>
    </source>
</evidence>
<feature type="compositionally biased region" description="Low complexity" evidence="11">
    <location>
        <begin position="140"/>
        <end position="151"/>
    </location>
</feature>
<feature type="compositionally biased region" description="Polar residues" evidence="11">
    <location>
        <begin position="101"/>
        <end position="112"/>
    </location>
</feature>
<dbReference type="PROSITE" id="PS00478">
    <property type="entry name" value="LIM_DOMAIN_1"/>
    <property type="match status" value="1"/>
</dbReference>
<feature type="region of interest" description="Disordered" evidence="11">
    <location>
        <begin position="81"/>
        <end position="152"/>
    </location>
</feature>
<keyword evidence="8 9" id="KW-0440">LIM domain</keyword>
<sequence>MEDLDQLLADLQTVSRRARNAYENNENETRLEPMILNRNLPTHRTRTLNLIRPDSITDPEPAPKSLNELNQLLETLSKAKETMRNETQTRTSRASSSTSTKLTPNIEDSSTRNIKSINDSIDSLNDSIETNRSSSRKKSLSSSSKYSSKKSTVTKELEDLMESLSNFKLPSQTSTVRVLSDLPPSSQQYPICHSCQKPIIGQIITVLDRSYHPEHLRCTACNIEIGRRDFYEKSGKPYCEHDYRRLFAPKCARCDQPIIDVMITALNRNWHPEHFLCELCQRRVGEDGYHEKDGYAYCRECYMNNFVPKCLGCKQVIVDTYIQALGGHYHKNCFVCQSTEFCTKLVFK</sequence>
<dbReference type="GO" id="GO:0003779">
    <property type="term" value="F:actin binding"/>
    <property type="evidence" value="ECO:0007669"/>
    <property type="project" value="TreeGrafter"/>
</dbReference>
<dbReference type="GO" id="GO:0046872">
    <property type="term" value="F:metal ion binding"/>
    <property type="evidence" value="ECO:0007669"/>
    <property type="project" value="UniProtKB-KW"/>
</dbReference>
<feature type="domain" description="LIM zinc-binding" evidence="12">
    <location>
        <begin position="249"/>
        <end position="308"/>
    </location>
</feature>
<dbReference type="EMBL" id="CAJOBD010007215">
    <property type="protein sequence ID" value="CAF4081184.1"/>
    <property type="molecule type" value="Genomic_DNA"/>
</dbReference>
<dbReference type="GO" id="GO:0005912">
    <property type="term" value="C:adherens junction"/>
    <property type="evidence" value="ECO:0007669"/>
    <property type="project" value="TreeGrafter"/>
</dbReference>
<evidence type="ECO:0000256" key="6">
    <source>
        <dbReference type="ARBA" id="ARBA00022833"/>
    </source>
</evidence>
<evidence type="ECO:0000256" key="7">
    <source>
        <dbReference type="ARBA" id="ARBA00022949"/>
    </source>
</evidence>
<dbReference type="GO" id="GO:0030036">
    <property type="term" value="P:actin cytoskeleton organization"/>
    <property type="evidence" value="ECO:0007669"/>
    <property type="project" value="TreeGrafter"/>
</dbReference>
<feature type="compositionally biased region" description="Low complexity" evidence="11">
    <location>
        <begin position="113"/>
        <end position="128"/>
    </location>
</feature>
<evidence type="ECO:0000256" key="11">
    <source>
        <dbReference type="SAM" id="MobiDB-lite"/>
    </source>
</evidence>
<keyword evidence="3" id="KW-0963">Cytoplasm</keyword>
<dbReference type="EMBL" id="CAJNOT010002054">
    <property type="protein sequence ID" value="CAF1279256.1"/>
    <property type="molecule type" value="Genomic_DNA"/>
</dbReference>
<proteinExistence type="predicted"/>
<evidence type="ECO:0000313" key="14">
    <source>
        <dbReference type="EMBL" id="CAF4081184.1"/>
    </source>
</evidence>
<dbReference type="GO" id="GO:0051371">
    <property type="term" value="F:muscle alpha-actinin binding"/>
    <property type="evidence" value="ECO:0007669"/>
    <property type="project" value="TreeGrafter"/>
</dbReference>
<dbReference type="Pfam" id="PF00412">
    <property type="entry name" value="LIM"/>
    <property type="match status" value="2"/>
</dbReference>
<dbReference type="InterPro" id="IPR001781">
    <property type="entry name" value="Znf_LIM"/>
</dbReference>
<dbReference type="SMART" id="SM00132">
    <property type="entry name" value="LIM"/>
    <property type="match status" value="2"/>
</dbReference>
<dbReference type="GO" id="GO:0061061">
    <property type="term" value="P:muscle structure development"/>
    <property type="evidence" value="ECO:0007669"/>
    <property type="project" value="TreeGrafter"/>
</dbReference>
<dbReference type="SUPFAM" id="SSF57716">
    <property type="entry name" value="Glucocorticoid receptor-like (DNA-binding domain)"/>
    <property type="match status" value="3"/>
</dbReference>
<dbReference type="PROSITE" id="PS50023">
    <property type="entry name" value="LIM_DOMAIN_2"/>
    <property type="match status" value="2"/>
</dbReference>
<evidence type="ECO:0000256" key="4">
    <source>
        <dbReference type="ARBA" id="ARBA00022723"/>
    </source>
</evidence>
<dbReference type="Gene3D" id="2.10.110.10">
    <property type="entry name" value="Cysteine Rich Protein"/>
    <property type="match status" value="3"/>
</dbReference>
<dbReference type="PANTHER" id="PTHR24214">
    <property type="entry name" value="PDZ AND LIM DOMAIN PROTEIN ZASP"/>
    <property type="match status" value="1"/>
</dbReference>